<dbReference type="Proteomes" id="UP000078387">
    <property type="component" value="Unassembled WGS sequence"/>
</dbReference>
<dbReference type="GO" id="GO:0005737">
    <property type="term" value="C:cytoplasm"/>
    <property type="evidence" value="ECO:0007669"/>
    <property type="project" value="UniProtKB-SubCell"/>
</dbReference>
<keyword evidence="5" id="KW-0963">Cytoplasm</keyword>
<evidence type="ECO:0000313" key="11">
    <source>
        <dbReference type="Proteomes" id="UP000078387"/>
    </source>
</evidence>
<dbReference type="EMBL" id="BDEQ01000001">
    <property type="protein sequence ID" value="GAT95219.1"/>
    <property type="molecule type" value="Genomic_DNA"/>
</dbReference>
<dbReference type="PANTHER" id="PTHR15975:SF0">
    <property type="entry name" value="CCR4-NOT TRANSCRIPTION COMPLEX SUBUNIT 11"/>
    <property type="match status" value="1"/>
</dbReference>
<dbReference type="VEuPathDB" id="AmoebaDB:KM1_017660"/>
<evidence type="ECO:0000256" key="3">
    <source>
        <dbReference type="ARBA" id="ARBA00008030"/>
    </source>
</evidence>
<evidence type="ECO:0000256" key="8">
    <source>
        <dbReference type="ARBA" id="ARBA00023163"/>
    </source>
</evidence>
<keyword evidence="8" id="KW-0804">Transcription</keyword>
<protein>
    <recommendedName>
        <fullName evidence="4">CCR4-NOT transcription complex subunit 11</fullName>
    </recommendedName>
</protein>
<dbReference type="GO" id="GO:0030014">
    <property type="term" value="C:CCR4-NOT complex"/>
    <property type="evidence" value="ECO:0007669"/>
    <property type="project" value="InterPro"/>
</dbReference>
<dbReference type="GO" id="GO:0005634">
    <property type="term" value="C:nucleus"/>
    <property type="evidence" value="ECO:0007669"/>
    <property type="project" value="UniProtKB-SubCell"/>
</dbReference>
<evidence type="ECO:0000313" key="10">
    <source>
        <dbReference type="EMBL" id="GAT95219.1"/>
    </source>
</evidence>
<dbReference type="AlphaFoldDB" id="A0A5K1VP10"/>
<dbReference type="PANTHER" id="PTHR15975">
    <property type="entry name" value="CCR4-NOT TRANSCRIPTION COMPLEX SUBUNIT 11"/>
    <property type="match status" value="1"/>
</dbReference>
<evidence type="ECO:0000256" key="7">
    <source>
        <dbReference type="ARBA" id="ARBA00023158"/>
    </source>
</evidence>
<dbReference type="VEuPathDB" id="AmoebaDB:EHI8A_006720"/>
<accession>A0A5K1VP10</accession>
<sequence>MPQPQHIIESLNILNDSSKPLDQINGGIIHLVSRSDLFGLLTSLSILLDSQVLSQPQSLSLCYVLSKHSPITSNPFFKVLRKEYLKADGFEKNFIATLFVNCCPSEKSISEILANNKLPSTSFDLDSLTTEYQKNVPYDIPSVQPLFSDPDDSTNRERDIAKIFETPLPGPIVPPQNTPAPLLLMPGHDELTFLIPEIDFSPLFDPTQISAETLTLLKRAVTERLNDDDKDQLMELLEEENIAKFFAPQQIESLIENNKDIAIEVLKKVINSENEKAYVDTLSSIEPKLNVISTVKELLLKSSNVFSSFTQKVIDFSIKEKEPNKRYIRCVTDYLETYVRVNPKLSEPVYQSIVNFCGKFSTIKEVSNLYKLLMK</sequence>
<dbReference type="VEuPathDB" id="AmoebaDB:EHI5A_015360"/>
<name>A0A5K1VP10_ENTHI</name>
<comment type="similarity">
    <text evidence="3">Belongs to the CNOT11 family.</text>
</comment>
<evidence type="ECO:0000256" key="9">
    <source>
        <dbReference type="ARBA" id="ARBA00023242"/>
    </source>
</evidence>
<keyword evidence="6" id="KW-0805">Transcription regulation</keyword>
<dbReference type="VEuPathDB" id="AmoebaDB:EHI_027650"/>
<evidence type="ECO:0000256" key="6">
    <source>
        <dbReference type="ARBA" id="ARBA00023015"/>
    </source>
</evidence>
<reference evidence="10 11" key="1">
    <citation type="submission" date="2016-05" db="EMBL/GenBank/DDBJ databases">
        <title>First whole genome sequencing of Entamoeba histolytica HM1:IMSS-clone-6.</title>
        <authorList>
            <person name="Mukherjee Avik.K."/>
            <person name="Izumyama S."/>
            <person name="Nakada-Tsukui K."/>
            <person name="Nozaki T."/>
        </authorList>
    </citation>
    <scope>NUCLEOTIDE SEQUENCE [LARGE SCALE GENOMIC DNA]</scope>
    <source>
        <strain evidence="10 11">HM1:IMSS clone 6</strain>
    </source>
</reference>
<evidence type="ECO:0000256" key="5">
    <source>
        <dbReference type="ARBA" id="ARBA00022490"/>
    </source>
</evidence>
<dbReference type="Pfam" id="PF10155">
    <property type="entry name" value="CNOT11"/>
    <property type="match status" value="1"/>
</dbReference>
<evidence type="ECO:0000256" key="2">
    <source>
        <dbReference type="ARBA" id="ARBA00004496"/>
    </source>
</evidence>
<organism evidence="10 11">
    <name type="scientific">Entamoeba histolytica</name>
    <dbReference type="NCBI Taxonomy" id="5759"/>
    <lineage>
        <taxon>Eukaryota</taxon>
        <taxon>Amoebozoa</taxon>
        <taxon>Evosea</taxon>
        <taxon>Archamoebae</taxon>
        <taxon>Mastigamoebida</taxon>
        <taxon>Entamoebidae</taxon>
        <taxon>Entamoeba</taxon>
    </lineage>
</organism>
<comment type="subcellular location">
    <subcellularLocation>
        <location evidence="2">Cytoplasm</location>
    </subcellularLocation>
    <subcellularLocation>
        <location evidence="1">Nucleus</location>
    </subcellularLocation>
</comment>
<comment type="caution">
    <text evidence="10">The sequence shown here is derived from an EMBL/GenBank/DDBJ whole genome shotgun (WGS) entry which is preliminary data.</text>
</comment>
<dbReference type="VEuPathDB" id="AmoebaDB:EHI7A_006030"/>
<dbReference type="InterPro" id="IPR019312">
    <property type="entry name" value="CNOT11"/>
</dbReference>
<proteinExistence type="inferred from homology"/>
<dbReference type="GO" id="GO:0031047">
    <property type="term" value="P:regulatory ncRNA-mediated gene silencing"/>
    <property type="evidence" value="ECO:0007669"/>
    <property type="project" value="UniProtKB-KW"/>
</dbReference>
<keyword evidence="9" id="KW-0539">Nucleus</keyword>
<evidence type="ECO:0000256" key="4">
    <source>
        <dbReference type="ARBA" id="ARBA00014872"/>
    </source>
</evidence>
<keyword evidence="7" id="KW-0943">RNA-mediated gene silencing</keyword>
<dbReference type="OMA" id="KDKMMLR"/>
<evidence type="ECO:0000256" key="1">
    <source>
        <dbReference type="ARBA" id="ARBA00004123"/>
    </source>
</evidence>
<gene>
    <name evidence="10" type="ORF">CL6EHI_027650</name>
</gene>